<dbReference type="InterPro" id="IPR057601">
    <property type="entry name" value="Oar-like_b-barrel"/>
</dbReference>
<dbReference type="GO" id="GO:0044718">
    <property type="term" value="P:siderophore transmembrane transport"/>
    <property type="evidence" value="ECO:0007669"/>
    <property type="project" value="TreeGrafter"/>
</dbReference>
<keyword evidence="5" id="KW-0472">Membrane</keyword>
<dbReference type="Pfam" id="PF25183">
    <property type="entry name" value="OMP_b-brl_4"/>
    <property type="match status" value="2"/>
</dbReference>
<evidence type="ECO:0000256" key="3">
    <source>
        <dbReference type="ARBA" id="ARBA00022452"/>
    </source>
</evidence>
<keyword evidence="9" id="KW-0645">Protease</keyword>
<accession>A0A4R6QKK2</accession>
<evidence type="ECO:0000259" key="8">
    <source>
        <dbReference type="Pfam" id="PF25183"/>
    </source>
</evidence>
<evidence type="ECO:0000256" key="7">
    <source>
        <dbReference type="SAM" id="SignalP"/>
    </source>
</evidence>
<evidence type="ECO:0000256" key="5">
    <source>
        <dbReference type="ARBA" id="ARBA00023136"/>
    </source>
</evidence>
<evidence type="ECO:0000256" key="4">
    <source>
        <dbReference type="ARBA" id="ARBA00022692"/>
    </source>
</evidence>
<dbReference type="Gene3D" id="2.40.170.20">
    <property type="entry name" value="TonB-dependent receptor, beta-barrel domain"/>
    <property type="match status" value="1"/>
</dbReference>
<keyword evidence="2" id="KW-0813">Transport</keyword>
<dbReference type="AlphaFoldDB" id="A0A4R6QKK2"/>
<evidence type="ECO:0000256" key="1">
    <source>
        <dbReference type="ARBA" id="ARBA00004571"/>
    </source>
</evidence>
<keyword evidence="9" id="KW-0378">Hydrolase</keyword>
<dbReference type="InterPro" id="IPR013784">
    <property type="entry name" value="Carb-bd-like_fold"/>
</dbReference>
<feature type="chain" id="PRO_5020304623" evidence="7">
    <location>
        <begin position="29"/>
        <end position="1097"/>
    </location>
</feature>
<dbReference type="PANTHER" id="PTHR30069:SF46">
    <property type="entry name" value="OAR PROTEIN"/>
    <property type="match status" value="1"/>
</dbReference>
<keyword evidence="9" id="KW-0121">Carboxypeptidase</keyword>
<dbReference type="InterPro" id="IPR036942">
    <property type="entry name" value="Beta-barrel_TonB_sf"/>
</dbReference>
<dbReference type="GO" id="GO:0015344">
    <property type="term" value="F:siderophore uptake transmembrane transporter activity"/>
    <property type="evidence" value="ECO:0007669"/>
    <property type="project" value="TreeGrafter"/>
</dbReference>
<dbReference type="GO" id="GO:0030246">
    <property type="term" value="F:carbohydrate binding"/>
    <property type="evidence" value="ECO:0007669"/>
    <property type="project" value="InterPro"/>
</dbReference>
<evidence type="ECO:0000256" key="2">
    <source>
        <dbReference type="ARBA" id="ARBA00022448"/>
    </source>
</evidence>
<keyword evidence="4" id="KW-0812">Transmembrane</keyword>
<feature type="domain" description="TonB-dependent transporter Oar-like beta-barrel" evidence="8">
    <location>
        <begin position="371"/>
        <end position="1029"/>
    </location>
</feature>
<dbReference type="RefSeq" id="WP_133702280.1">
    <property type="nucleotide sequence ID" value="NZ_SNXS01000005.1"/>
</dbReference>
<comment type="subcellular location">
    <subcellularLocation>
        <location evidence="1">Cell outer membrane</location>
        <topology evidence="1">Multi-pass membrane protein</topology>
    </subcellularLocation>
</comment>
<feature type="signal peptide" evidence="7">
    <location>
        <begin position="1"/>
        <end position="28"/>
    </location>
</feature>
<gene>
    <name evidence="9" type="ORF">DES47_10589</name>
</gene>
<protein>
    <submittedName>
        <fullName evidence="9">Carboxypeptidase family protein</fullName>
    </submittedName>
</protein>
<proteinExistence type="predicted"/>
<name>A0A4R6QKK2_9BURK</name>
<dbReference type="Proteomes" id="UP000295361">
    <property type="component" value="Unassembled WGS sequence"/>
</dbReference>
<organism evidence="9 10">
    <name type="scientific">Roseateles toxinivorans</name>
    <dbReference type="NCBI Taxonomy" id="270368"/>
    <lineage>
        <taxon>Bacteria</taxon>
        <taxon>Pseudomonadati</taxon>
        <taxon>Pseudomonadota</taxon>
        <taxon>Betaproteobacteria</taxon>
        <taxon>Burkholderiales</taxon>
        <taxon>Sphaerotilaceae</taxon>
        <taxon>Roseateles</taxon>
    </lineage>
</organism>
<sequence length="1097" mass="118103">MSSKYWHGFQRTALYAAVAIVASAPALAQNTTAAVAGRITGADGKPVAGATVSILHRESGSASTLVTDNEGRYVARGLRVGGPYIITVSKGADREVRDGLFLALAESLNLDVSLGGAATALSTVTVTGQSQAASKFNSSTMGAGTSIGRQELDAYASIARNLQDYARSDPRISQTDKERGAISALGQNVRFNAITVDGVRTNDTFGLEDNNLPTAKQPISIDAIQSVQVNLSNYDVTQQGYTGANINAVTKSGTNEFKGSVYYVYRDDSMAGDRFDRVKGTYFAPPKFKEDTKGFVLGGPIIKDKLFFFGSYEELRSSRSAPSFGPTGSALTNVAITPAQIAAAQQVAKDKYGIDIGSPDVPSGVELVVKDYLLKLDWNINDKHRASLRLAKTEQGEPTFAGFNANSLSMSSYWWTQKKVIETAVGQWFADWTPDFSTEFKISNRKFDSSPTNNANLPQIALVYQSDATNRVDRTLFLGTENSRHFNVLGTKTLDAYLAGNWALDDHELKFGGDYSKNDTFNAFLQNTKGTYTFRGVDPAALWAAGKPTSYTVQLPLNGGVIDQGAANWSLQNLGLFVQDTWTVNKDLTLTGGIRIDKASTGDKPLFNQAALTKFGYDNSQTIDGQDLVQPRFGFNYAIRSADKRRTQVRGGFGLFQGAAANVWLSNPYSNTGMATATLSCNQTSPLCPPTLLFTSDTANQPTITGVPPAANVDFISGNLKQPSVWKLNLGVDTELPWMGLVAGAEWLHTKTKDGIFYKQLNLGAPSVTAFDGRDMFYNAAGLSRNCWVAGDASATTGCGASARDKRDRAYGNAFLAERTSQGGGNALTLSLTSPAKQGLGWSVAYTRTSADEVSPLTSSTSSSNYANRAILNPNEEVNATSASLIRDRFNGSLNWSKAFVGAYKTTFGLFYEGRSGKPYSWTFKNDMNGDGVIGNDLMYIPKAPGSGEVIFRGTTASGLTPAQAEAKFWEVVDADSALSSAKGGVVARNTSLSKFTNSFDLRISQEIPGFRPSQKGVVTFDILNVGNLLNKRWGRIDEIPFTAGGGNGGNRRGFVNFAGMENGKYVYSVIGADDYETRQARGESQWAVQVTVRYEF</sequence>
<evidence type="ECO:0000313" key="9">
    <source>
        <dbReference type="EMBL" id="TDP63089.1"/>
    </source>
</evidence>
<dbReference type="Gene3D" id="2.60.40.1120">
    <property type="entry name" value="Carboxypeptidase-like, regulatory domain"/>
    <property type="match status" value="1"/>
</dbReference>
<dbReference type="SUPFAM" id="SSF56935">
    <property type="entry name" value="Porins"/>
    <property type="match status" value="1"/>
</dbReference>
<dbReference type="GO" id="GO:0009279">
    <property type="term" value="C:cell outer membrane"/>
    <property type="evidence" value="ECO:0007669"/>
    <property type="project" value="UniProtKB-SubCell"/>
</dbReference>
<evidence type="ECO:0000256" key="6">
    <source>
        <dbReference type="ARBA" id="ARBA00023237"/>
    </source>
</evidence>
<keyword evidence="3" id="KW-1134">Transmembrane beta strand</keyword>
<dbReference type="OrthoDB" id="9768147at2"/>
<evidence type="ECO:0000313" key="10">
    <source>
        <dbReference type="Proteomes" id="UP000295361"/>
    </source>
</evidence>
<feature type="domain" description="TonB-dependent transporter Oar-like beta-barrel" evidence="8">
    <location>
        <begin position="249"/>
        <end position="323"/>
    </location>
</feature>
<dbReference type="InParanoid" id="A0A4R6QKK2"/>
<dbReference type="GO" id="GO:0004180">
    <property type="term" value="F:carboxypeptidase activity"/>
    <property type="evidence" value="ECO:0007669"/>
    <property type="project" value="UniProtKB-KW"/>
</dbReference>
<dbReference type="SUPFAM" id="SSF49452">
    <property type="entry name" value="Starch-binding domain-like"/>
    <property type="match status" value="1"/>
</dbReference>
<dbReference type="PANTHER" id="PTHR30069">
    <property type="entry name" value="TONB-DEPENDENT OUTER MEMBRANE RECEPTOR"/>
    <property type="match status" value="1"/>
</dbReference>
<keyword evidence="10" id="KW-1185">Reference proteome</keyword>
<dbReference type="InterPro" id="IPR039426">
    <property type="entry name" value="TonB-dep_rcpt-like"/>
</dbReference>
<dbReference type="EMBL" id="SNXS01000005">
    <property type="protein sequence ID" value="TDP63089.1"/>
    <property type="molecule type" value="Genomic_DNA"/>
</dbReference>
<dbReference type="Pfam" id="PF13620">
    <property type="entry name" value="CarboxypepD_reg"/>
    <property type="match status" value="1"/>
</dbReference>
<reference evidence="9 10" key="1">
    <citation type="submission" date="2019-03" db="EMBL/GenBank/DDBJ databases">
        <title>Genomic Encyclopedia of Type Strains, Phase IV (KMG-IV): sequencing the most valuable type-strain genomes for metagenomic binning, comparative biology and taxonomic classification.</title>
        <authorList>
            <person name="Goeker M."/>
        </authorList>
    </citation>
    <scope>NUCLEOTIDE SEQUENCE [LARGE SCALE GENOMIC DNA]</scope>
    <source>
        <strain evidence="9 10">DSM 16998</strain>
    </source>
</reference>
<keyword evidence="6" id="KW-0998">Cell outer membrane</keyword>
<comment type="caution">
    <text evidence="9">The sequence shown here is derived from an EMBL/GenBank/DDBJ whole genome shotgun (WGS) entry which is preliminary data.</text>
</comment>
<keyword evidence="7" id="KW-0732">Signal</keyword>